<feature type="domain" description="HTH merR-type" evidence="5">
    <location>
        <begin position="2"/>
        <end position="71"/>
    </location>
</feature>
<name>A0ABN3ZGA8_BACA1</name>
<evidence type="ECO:0000256" key="4">
    <source>
        <dbReference type="ARBA" id="ARBA00023163"/>
    </source>
</evidence>
<reference evidence="6 7" key="1">
    <citation type="journal article" date="2011" name="Front. Microbiol.">
        <title>Genomic signatures of strain selection and enhancement in Bacillus atrophaeus var. globigii, a historical biowarfare simulant.</title>
        <authorList>
            <person name="Gibbons H.S."/>
            <person name="Broomall S.M."/>
            <person name="McNew L.A."/>
            <person name="Daligault H."/>
            <person name="Chapman C."/>
            <person name="Bruce D."/>
            <person name="Karavis M."/>
            <person name="Krepps M."/>
            <person name="McGregor P.A."/>
            <person name="Hong C."/>
            <person name="Park K.H."/>
            <person name="Akmal A."/>
            <person name="Feldman A."/>
            <person name="Lin J.S."/>
            <person name="Chang W.E."/>
            <person name="Higgs B.W."/>
            <person name="Demirev P."/>
            <person name="Lindquist J."/>
            <person name="Liem A."/>
            <person name="Fochler E."/>
            <person name="Read T.D."/>
            <person name="Tapia R."/>
            <person name="Johnson S."/>
            <person name="Bishop-Lilly K.A."/>
            <person name="Detter C."/>
            <person name="Han C."/>
            <person name="Sozhamannan S."/>
            <person name="Rosenzweig C.N."/>
            <person name="Skowronski E.W."/>
        </authorList>
    </citation>
    <scope>NUCLEOTIDE SEQUENCE [LARGE SCALE GENOMIC DNA]</scope>
    <source>
        <strain evidence="6 7">1942</strain>
    </source>
</reference>
<accession>A0ABN3ZGA8</accession>
<keyword evidence="1" id="KW-0805">Transcription regulation</keyword>
<keyword evidence="7" id="KW-1185">Reference proteome</keyword>
<dbReference type="EMBL" id="CP002207">
    <property type="protein sequence ID" value="ADP34600.1"/>
    <property type="molecule type" value="Genomic_DNA"/>
</dbReference>
<dbReference type="SUPFAM" id="SSF89082">
    <property type="entry name" value="Antibiotic binding domain of TipA-like multidrug resistance regulators"/>
    <property type="match status" value="1"/>
</dbReference>
<dbReference type="Gene3D" id="1.10.1660.10">
    <property type="match status" value="1"/>
</dbReference>
<gene>
    <name evidence="6" type="ordered locus">BATR1942_18415</name>
</gene>
<dbReference type="InterPro" id="IPR009061">
    <property type="entry name" value="DNA-bd_dom_put_sf"/>
</dbReference>
<dbReference type="InterPro" id="IPR012925">
    <property type="entry name" value="TipAS_dom"/>
</dbReference>
<keyword evidence="3" id="KW-0010">Activator</keyword>
<evidence type="ECO:0000313" key="7">
    <source>
        <dbReference type="Proteomes" id="UP000006867"/>
    </source>
</evidence>
<dbReference type="PANTHER" id="PTHR30204">
    <property type="entry name" value="REDOX-CYCLING DRUG-SENSING TRANSCRIPTIONAL ACTIVATOR SOXR"/>
    <property type="match status" value="1"/>
</dbReference>
<dbReference type="SUPFAM" id="SSF46955">
    <property type="entry name" value="Putative DNA-binding domain"/>
    <property type="match status" value="1"/>
</dbReference>
<dbReference type="InterPro" id="IPR000551">
    <property type="entry name" value="MerR-type_HTH_dom"/>
</dbReference>
<dbReference type="Pfam" id="PF07739">
    <property type="entry name" value="TipAS"/>
    <property type="match status" value="1"/>
</dbReference>
<evidence type="ECO:0000256" key="2">
    <source>
        <dbReference type="ARBA" id="ARBA00023125"/>
    </source>
</evidence>
<keyword evidence="4" id="KW-0804">Transcription</keyword>
<proteinExistence type="predicted"/>
<dbReference type="SMART" id="SM00422">
    <property type="entry name" value="HTH_MERR"/>
    <property type="match status" value="1"/>
</dbReference>
<dbReference type="Pfam" id="PF13411">
    <property type="entry name" value="MerR_1"/>
    <property type="match status" value="1"/>
</dbReference>
<dbReference type="CDD" id="cd01106">
    <property type="entry name" value="HTH_TipAL-Mta"/>
    <property type="match status" value="1"/>
</dbReference>
<dbReference type="InterPro" id="IPR036244">
    <property type="entry name" value="TipA-like_antibiotic-bd"/>
</dbReference>
<organism evidence="6 7">
    <name type="scientific">Bacillus atrophaeus (strain 1942)</name>
    <dbReference type="NCBI Taxonomy" id="720555"/>
    <lineage>
        <taxon>Bacteria</taxon>
        <taxon>Bacillati</taxon>
        <taxon>Bacillota</taxon>
        <taxon>Bacilli</taxon>
        <taxon>Bacillales</taxon>
        <taxon>Bacillaceae</taxon>
        <taxon>Bacillus</taxon>
    </lineage>
</organism>
<keyword evidence="2" id="KW-0238">DNA-binding</keyword>
<dbReference type="Proteomes" id="UP000006867">
    <property type="component" value="Chromosome"/>
</dbReference>
<evidence type="ECO:0000256" key="1">
    <source>
        <dbReference type="ARBA" id="ARBA00023015"/>
    </source>
</evidence>
<protein>
    <recommendedName>
        <fullName evidence="5">HTH merR-type domain-containing protein</fullName>
    </recommendedName>
</protein>
<evidence type="ECO:0000256" key="3">
    <source>
        <dbReference type="ARBA" id="ARBA00023159"/>
    </source>
</evidence>
<sequence>MKLTVKELSHIANVTIKTLYHYHKIGLLVPKEISDAGYRYYGADELKRLQEILFYKELDVPLLEIKMLLDEDSDRTSTLEKQKRLFEKKIEKYQQLIETVKTSVDYTRKGERMDNKLMFKGFETAEEWKQSLDEQNDYLKETYDFELDTDSINADEMNKMAIEAKHFLDGMANFLKNGVTYNDPAVQKHVTQHLKFLNHNGHPITKEDYVQQTKFFMQDDFHRGMLEEQQRGLAYYLVFVSENL</sequence>
<dbReference type="InterPro" id="IPR047057">
    <property type="entry name" value="MerR_fam"/>
</dbReference>
<evidence type="ECO:0000259" key="5">
    <source>
        <dbReference type="PROSITE" id="PS50937"/>
    </source>
</evidence>
<dbReference type="PROSITE" id="PS50937">
    <property type="entry name" value="HTH_MERR_2"/>
    <property type="match status" value="1"/>
</dbReference>
<dbReference type="PANTHER" id="PTHR30204:SF90">
    <property type="entry name" value="HTH-TYPE TRANSCRIPTIONAL ACTIVATOR MTA"/>
    <property type="match status" value="1"/>
</dbReference>
<evidence type="ECO:0000313" key="6">
    <source>
        <dbReference type="EMBL" id="ADP34600.1"/>
    </source>
</evidence>